<comment type="subcellular location">
    <subcellularLocation>
        <location evidence="1">Membrane</location>
        <topology evidence="1">Multi-pass membrane protein</topology>
    </subcellularLocation>
</comment>
<feature type="transmembrane region" description="Helical" evidence="6">
    <location>
        <begin position="77"/>
        <end position="96"/>
    </location>
</feature>
<evidence type="ECO:0000256" key="4">
    <source>
        <dbReference type="ARBA" id="ARBA00023136"/>
    </source>
</evidence>
<feature type="domain" description="Rhodopsin" evidence="7">
    <location>
        <begin position="33"/>
        <end position="202"/>
    </location>
</feature>
<dbReference type="OrthoDB" id="3229610at2759"/>
<evidence type="ECO:0000256" key="6">
    <source>
        <dbReference type="SAM" id="Phobius"/>
    </source>
</evidence>
<feature type="transmembrane region" description="Helical" evidence="6">
    <location>
        <begin position="185"/>
        <end position="211"/>
    </location>
</feature>
<feature type="transmembrane region" description="Helical" evidence="6">
    <location>
        <begin position="48"/>
        <end position="65"/>
    </location>
</feature>
<keyword evidence="9" id="KW-1185">Reference proteome</keyword>
<sequence>MMLPLQIPSDAWQTIKVVACIFHGSAIATTSFRLGYRLCTSKFWWEDAWAAIALVFDIICLFGVWGEAPTFDDDPRVYTVMFWLIPIAFTSVLWAARMSTIYPVLRVADPRGALRWTVYAIISCFAVMWTALVIQKVLTCVYHGCNIGSDVAIADLVTDAVSDLMLVITPMYLLRDVGLTHHQRILVTSVFCASLLTTAISIPLSILLLLAPTSQAALIFGHVKPATSLVIANLLVIVSFVYRYMRNSRADLDQPAATRAAEFSTFVDLDQFTMDRNWSIAQTSSVATCTVVSTQV</sequence>
<evidence type="ECO:0000313" key="9">
    <source>
        <dbReference type="Proteomes" id="UP000714275"/>
    </source>
</evidence>
<organism evidence="8 9">
    <name type="scientific">Suillus placidus</name>
    <dbReference type="NCBI Taxonomy" id="48579"/>
    <lineage>
        <taxon>Eukaryota</taxon>
        <taxon>Fungi</taxon>
        <taxon>Dikarya</taxon>
        <taxon>Basidiomycota</taxon>
        <taxon>Agaricomycotina</taxon>
        <taxon>Agaricomycetes</taxon>
        <taxon>Agaricomycetidae</taxon>
        <taxon>Boletales</taxon>
        <taxon>Suillineae</taxon>
        <taxon>Suillaceae</taxon>
        <taxon>Suillus</taxon>
    </lineage>
</organism>
<evidence type="ECO:0000313" key="8">
    <source>
        <dbReference type="EMBL" id="KAG1771894.1"/>
    </source>
</evidence>
<dbReference type="Proteomes" id="UP000714275">
    <property type="component" value="Unassembled WGS sequence"/>
</dbReference>
<feature type="transmembrane region" description="Helical" evidence="6">
    <location>
        <begin position="12"/>
        <end position="36"/>
    </location>
</feature>
<feature type="transmembrane region" description="Helical" evidence="6">
    <location>
        <begin position="223"/>
        <end position="242"/>
    </location>
</feature>
<evidence type="ECO:0000256" key="3">
    <source>
        <dbReference type="ARBA" id="ARBA00022989"/>
    </source>
</evidence>
<evidence type="ECO:0000256" key="2">
    <source>
        <dbReference type="ARBA" id="ARBA00022692"/>
    </source>
</evidence>
<comment type="similarity">
    <text evidence="5">Belongs to the SAT4 family.</text>
</comment>
<keyword evidence="2 6" id="KW-0812">Transmembrane</keyword>
<evidence type="ECO:0000256" key="1">
    <source>
        <dbReference type="ARBA" id="ARBA00004141"/>
    </source>
</evidence>
<dbReference type="Pfam" id="PF20684">
    <property type="entry name" value="Fung_rhodopsin"/>
    <property type="match status" value="1"/>
</dbReference>
<dbReference type="GO" id="GO:0016020">
    <property type="term" value="C:membrane"/>
    <property type="evidence" value="ECO:0007669"/>
    <property type="project" value="UniProtKB-SubCell"/>
</dbReference>
<name>A0A9P7CZK9_9AGAM</name>
<dbReference type="InterPro" id="IPR052337">
    <property type="entry name" value="SAT4-like"/>
</dbReference>
<reference evidence="8" key="1">
    <citation type="journal article" date="2020" name="New Phytol.">
        <title>Comparative genomics reveals dynamic genome evolution in host specialist ectomycorrhizal fungi.</title>
        <authorList>
            <person name="Lofgren L.A."/>
            <person name="Nguyen N.H."/>
            <person name="Vilgalys R."/>
            <person name="Ruytinx J."/>
            <person name="Liao H.L."/>
            <person name="Branco S."/>
            <person name="Kuo A."/>
            <person name="LaButti K."/>
            <person name="Lipzen A."/>
            <person name="Andreopoulos W."/>
            <person name="Pangilinan J."/>
            <person name="Riley R."/>
            <person name="Hundley H."/>
            <person name="Na H."/>
            <person name="Barry K."/>
            <person name="Grigoriev I.V."/>
            <person name="Stajich J.E."/>
            <person name="Kennedy P.G."/>
        </authorList>
    </citation>
    <scope>NUCLEOTIDE SEQUENCE</scope>
    <source>
        <strain evidence="8">DOB743</strain>
    </source>
</reference>
<protein>
    <recommendedName>
        <fullName evidence="7">Rhodopsin domain-containing protein</fullName>
    </recommendedName>
</protein>
<proteinExistence type="inferred from homology"/>
<feature type="transmembrane region" description="Helical" evidence="6">
    <location>
        <begin position="151"/>
        <end position="173"/>
    </location>
</feature>
<evidence type="ECO:0000259" key="7">
    <source>
        <dbReference type="Pfam" id="PF20684"/>
    </source>
</evidence>
<dbReference type="PANTHER" id="PTHR33048">
    <property type="entry name" value="PTH11-LIKE INTEGRAL MEMBRANE PROTEIN (AFU_ORTHOLOGUE AFUA_5G11245)"/>
    <property type="match status" value="1"/>
</dbReference>
<dbReference type="InterPro" id="IPR049326">
    <property type="entry name" value="Rhodopsin_dom_fungi"/>
</dbReference>
<dbReference type="EMBL" id="JABBWD010000056">
    <property type="protein sequence ID" value="KAG1771894.1"/>
    <property type="molecule type" value="Genomic_DNA"/>
</dbReference>
<keyword evidence="3 6" id="KW-1133">Transmembrane helix</keyword>
<accession>A0A9P7CZK9</accession>
<gene>
    <name evidence="8" type="ORF">EV702DRAFT_635154</name>
</gene>
<comment type="caution">
    <text evidence="8">The sequence shown here is derived from an EMBL/GenBank/DDBJ whole genome shotgun (WGS) entry which is preliminary data.</text>
</comment>
<dbReference type="AlphaFoldDB" id="A0A9P7CZK9"/>
<evidence type="ECO:0000256" key="5">
    <source>
        <dbReference type="ARBA" id="ARBA00038359"/>
    </source>
</evidence>
<dbReference type="PANTHER" id="PTHR33048:SF47">
    <property type="entry name" value="INTEGRAL MEMBRANE PROTEIN-RELATED"/>
    <property type="match status" value="1"/>
</dbReference>
<feature type="transmembrane region" description="Helical" evidence="6">
    <location>
        <begin position="116"/>
        <end position="139"/>
    </location>
</feature>
<keyword evidence="4 6" id="KW-0472">Membrane</keyword>